<evidence type="ECO:0000313" key="2">
    <source>
        <dbReference type="Proteomes" id="UP000032361"/>
    </source>
</evidence>
<dbReference type="EMBL" id="JTDV01000014">
    <property type="protein sequence ID" value="KJD31524.1"/>
    <property type="molecule type" value="Genomic_DNA"/>
</dbReference>
<sequence>MKKNVLFISCEEAQHICDKNQYGEANWIEKLKLNIRLIYCRVTQSYVKQNKKLSKVIKNSEVKCMDNQCKETIRKNFDKALKEHNS</sequence>
<gene>
    <name evidence="1" type="ORF">PK35_14025</name>
</gene>
<name>A0A0D7VXK6_9FLAO</name>
<proteinExistence type="predicted"/>
<dbReference type="RefSeq" id="WP_044627197.1">
    <property type="nucleotide sequence ID" value="NZ_JTDV01000014.1"/>
</dbReference>
<comment type="caution">
    <text evidence="1">The sequence shown here is derived from an EMBL/GenBank/DDBJ whole genome shotgun (WGS) entry which is preliminary data.</text>
</comment>
<accession>A0A0D7VXK6</accession>
<dbReference type="PATRIC" id="fig|1382798.3.peg.1368"/>
<protein>
    <submittedName>
        <fullName evidence="1">Glycine dehydrogenase</fullName>
    </submittedName>
</protein>
<dbReference type="Proteomes" id="UP000032361">
    <property type="component" value="Unassembled WGS sequence"/>
</dbReference>
<keyword evidence="2" id="KW-1185">Reference proteome</keyword>
<dbReference type="OrthoDB" id="1262821at2"/>
<dbReference type="AlphaFoldDB" id="A0A0D7VXK6"/>
<organism evidence="1 2">
    <name type="scientific">Neotamlana nanhaiensis</name>
    <dbReference type="NCBI Taxonomy" id="1382798"/>
    <lineage>
        <taxon>Bacteria</taxon>
        <taxon>Pseudomonadati</taxon>
        <taxon>Bacteroidota</taxon>
        <taxon>Flavobacteriia</taxon>
        <taxon>Flavobacteriales</taxon>
        <taxon>Flavobacteriaceae</taxon>
        <taxon>Neotamlana</taxon>
    </lineage>
</organism>
<evidence type="ECO:0000313" key="1">
    <source>
        <dbReference type="EMBL" id="KJD31524.1"/>
    </source>
</evidence>
<dbReference type="STRING" id="1382798.PK35_14025"/>
<reference evidence="1 2" key="1">
    <citation type="journal article" date="2015" name="Antonie Van Leeuwenhoek">
        <title>Tamlana nanhaiensis sp. nov., isolated from surface seawater collected from the South China Sea.</title>
        <authorList>
            <person name="Liu X."/>
            <person name="Lai Q."/>
            <person name="Du Y."/>
            <person name="Li G."/>
            <person name="Sun F."/>
            <person name="Shao Z."/>
        </authorList>
    </citation>
    <scope>NUCLEOTIDE SEQUENCE [LARGE SCALE GENOMIC DNA]</scope>
    <source>
        <strain evidence="1 2">FHC16</strain>
    </source>
</reference>